<keyword evidence="2" id="KW-1185">Reference proteome</keyword>
<dbReference type="InterPro" id="IPR006175">
    <property type="entry name" value="YjgF/YER057c/UK114"/>
</dbReference>
<organism evidence="1 2">
    <name type="scientific">Dysgonomonas capnocytophagoides</name>
    <dbReference type="NCBI Taxonomy" id="45254"/>
    <lineage>
        <taxon>Bacteria</taxon>
        <taxon>Pseudomonadati</taxon>
        <taxon>Bacteroidota</taxon>
        <taxon>Bacteroidia</taxon>
        <taxon>Bacteroidales</taxon>
        <taxon>Dysgonomonadaceae</taxon>
        <taxon>Dysgonomonas</taxon>
    </lineage>
</organism>
<dbReference type="Proteomes" id="UP000297861">
    <property type="component" value="Unassembled WGS sequence"/>
</dbReference>
<protein>
    <submittedName>
        <fullName evidence="1">Translation initiation inhibitor</fullName>
    </submittedName>
</protein>
<proteinExistence type="predicted"/>
<accession>A0A4Y8L6U1</accession>
<dbReference type="STRING" id="1121485.GCA_000426485_00651"/>
<dbReference type="EMBL" id="SOML01000006">
    <property type="protein sequence ID" value="TFD96216.1"/>
    <property type="molecule type" value="Genomic_DNA"/>
</dbReference>
<dbReference type="SUPFAM" id="SSF55298">
    <property type="entry name" value="YjgF-like"/>
    <property type="match status" value="1"/>
</dbReference>
<dbReference type="GO" id="GO:0019239">
    <property type="term" value="F:deaminase activity"/>
    <property type="evidence" value="ECO:0007669"/>
    <property type="project" value="TreeGrafter"/>
</dbReference>
<evidence type="ECO:0000313" key="1">
    <source>
        <dbReference type="EMBL" id="TFD96216.1"/>
    </source>
</evidence>
<dbReference type="Pfam" id="PF01042">
    <property type="entry name" value="Ribonuc_L-PSP"/>
    <property type="match status" value="1"/>
</dbReference>
<gene>
    <name evidence="1" type="ORF">E2605_11525</name>
</gene>
<dbReference type="GO" id="GO:0005829">
    <property type="term" value="C:cytosol"/>
    <property type="evidence" value="ECO:0007669"/>
    <property type="project" value="TreeGrafter"/>
</dbReference>
<dbReference type="OrthoDB" id="9803101at2"/>
<dbReference type="Gene3D" id="3.30.1330.40">
    <property type="entry name" value="RutC-like"/>
    <property type="match status" value="2"/>
</dbReference>
<dbReference type="InterPro" id="IPR035959">
    <property type="entry name" value="RutC-like_sf"/>
</dbReference>
<dbReference type="AlphaFoldDB" id="A0A4Y8L6U1"/>
<comment type="caution">
    <text evidence="1">The sequence shown here is derived from an EMBL/GenBank/DDBJ whole genome shotgun (WGS) entry which is preliminary data.</text>
</comment>
<evidence type="ECO:0000313" key="2">
    <source>
        <dbReference type="Proteomes" id="UP000297861"/>
    </source>
</evidence>
<dbReference type="PANTHER" id="PTHR11803:SF39">
    <property type="entry name" value="2-IMINOBUTANOATE_2-IMINOPROPANOATE DEAMINASE"/>
    <property type="match status" value="1"/>
</dbReference>
<sequence length="388" mass="45437">MKQALNHRKHYCLKLKSTDTVKYILDTVRIPEYHISLKPLSANTFEEELNSLYQQYINTTKELNVSTRNLIFAKVFMADYINRKKEFETHPIIMEITDSNCPVSIIEQPPLDGNKINILLIFIEADHIEKYKDNEVYFCQINEQKHIYQNVISFPLSVNTVYDQSIYAFRKHIDLLEQNKMNLKDNCVRTWIYSRDVDKDYSHIVKARNDIFEEQDLTTSTHFIASTGIEGKGLYPQSNINIDFYSIANIDKYEIRYLQALEYLNNTAEYGVAFERGTSITYQDKKHIFISGTASIDKYGECLFRNNVLKQAERLFVNISMLLKDAEAEMKHIAQMIVYLRNVSDYTIINKYIQNNYPDTPFVIVAGRVCRPEWLIEVECIAVLNTEK</sequence>
<dbReference type="PANTHER" id="PTHR11803">
    <property type="entry name" value="2-IMINOBUTANOATE/2-IMINOPROPANOATE DEAMINASE RIDA"/>
    <property type="match status" value="1"/>
</dbReference>
<name>A0A4Y8L6U1_9BACT</name>
<reference evidence="1 2" key="1">
    <citation type="submission" date="2019-03" db="EMBL/GenBank/DDBJ databases">
        <title>San Antonio Military Medical Center submission to MRSN (WRAIR), pending publication.</title>
        <authorList>
            <person name="Blyth D.M."/>
            <person name="Mccarthy S.L."/>
            <person name="Schall S.E."/>
            <person name="Stam J.A."/>
            <person name="Ong A.C."/>
            <person name="Mcgann P.T."/>
        </authorList>
    </citation>
    <scope>NUCLEOTIDE SEQUENCE [LARGE SCALE GENOMIC DNA]</scope>
    <source>
        <strain evidence="1 2">MRSN571793</strain>
    </source>
</reference>